<name>A0A0J6ZMH5_9FIRM</name>
<feature type="region of interest" description="Disordered" evidence="5">
    <location>
        <begin position="46"/>
        <end position="71"/>
    </location>
</feature>
<feature type="compositionally biased region" description="Polar residues" evidence="5">
    <location>
        <begin position="52"/>
        <end position="67"/>
    </location>
</feature>
<gene>
    <name evidence="7" type="ORF">AB840_10105</name>
</gene>
<dbReference type="PANTHER" id="PTHR13370">
    <property type="entry name" value="RNA METHYLASE-RELATED"/>
    <property type="match status" value="1"/>
</dbReference>
<evidence type="ECO:0000256" key="5">
    <source>
        <dbReference type="SAM" id="MobiDB-lite"/>
    </source>
</evidence>
<dbReference type="GO" id="GO:0032259">
    <property type="term" value="P:methylation"/>
    <property type="evidence" value="ECO:0007669"/>
    <property type="project" value="UniProtKB-KW"/>
</dbReference>
<evidence type="ECO:0000256" key="2">
    <source>
        <dbReference type="ARBA" id="ARBA00022679"/>
    </source>
</evidence>
<keyword evidence="3" id="KW-0680">Restriction system</keyword>
<dbReference type="PANTHER" id="PTHR13370:SF3">
    <property type="entry name" value="TRNA (GUANINE(10)-N2)-METHYLTRANSFERASE HOMOLOG"/>
    <property type="match status" value="1"/>
</dbReference>
<sequence length="307" mass="35024">MDGQIGLEINYNLYINNLVSVFHEVRRVLKDDGTLWLNLGDSYSGSGKGASNYPQSTGEKQLSNKGSAENPLPICTDMQRKNLLGIPWKVAFALQSDGWILRQDIIWHKTNPMPESVRDRCTKSHEYIFLMTKQTKYYFDNDAIKEPISKSTEKRVKELNIENQLGSNRHPRSSHPMKAVINSRYGGKKYTENPDKFYRTKSGNMYDYRPLRNKRDVWEISAKGFKGAHFATFSEELITPCILAGCPEKGIVLDPFMGSGTTGVAAIHNNRNYVGIELNPEYVEMAEHRIDDVAMQILDEYIGTHYE</sequence>
<protein>
    <recommendedName>
        <fullName evidence="4">Methyltransferase</fullName>
        <ecNumber evidence="4">2.1.1.-</ecNumber>
    </recommendedName>
</protein>
<dbReference type="InterPro" id="IPR001091">
    <property type="entry name" value="RM_Methyltransferase"/>
</dbReference>
<dbReference type="GO" id="GO:0008170">
    <property type="term" value="F:N-methyltransferase activity"/>
    <property type="evidence" value="ECO:0007669"/>
    <property type="project" value="InterPro"/>
</dbReference>
<dbReference type="EMBL" id="LEKT01000034">
    <property type="protein sequence ID" value="KMO86091.1"/>
    <property type="molecule type" value="Genomic_DNA"/>
</dbReference>
<evidence type="ECO:0000256" key="1">
    <source>
        <dbReference type="ARBA" id="ARBA00022603"/>
    </source>
</evidence>
<feature type="domain" description="DNA methylase N-4/N-6" evidence="6">
    <location>
        <begin position="3"/>
        <end position="287"/>
    </location>
</feature>
<accession>A0A0J6ZMH5</accession>
<reference evidence="7 8" key="1">
    <citation type="submission" date="2015-06" db="EMBL/GenBank/DDBJ databases">
        <title>Draft genome sequence of beer spoilage bacterium Megasphaera cerevisiae type strain 20462.</title>
        <authorList>
            <person name="Kutumbaka K."/>
            <person name="Pasmowitz J."/>
            <person name="Mategko J."/>
            <person name="Reyes D."/>
            <person name="Friedrich A."/>
            <person name="Han S."/>
            <person name="Martens-Habbena W."/>
            <person name="Neal-McKinney J."/>
            <person name="Janagama H.K."/>
            <person name="Nadala C."/>
            <person name="Samadpour M."/>
        </authorList>
    </citation>
    <scope>NUCLEOTIDE SEQUENCE [LARGE SCALE GENOMIC DNA]</scope>
    <source>
        <strain evidence="7 8">DSM 20462</strain>
    </source>
</reference>
<evidence type="ECO:0000256" key="4">
    <source>
        <dbReference type="RuleBase" id="RU362026"/>
    </source>
</evidence>
<dbReference type="GO" id="GO:0009307">
    <property type="term" value="P:DNA restriction-modification system"/>
    <property type="evidence" value="ECO:0007669"/>
    <property type="project" value="UniProtKB-KW"/>
</dbReference>
<comment type="caution">
    <text evidence="7">The sequence shown here is derived from an EMBL/GenBank/DDBJ whole genome shotgun (WGS) entry which is preliminary data.</text>
</comment>
<dbReference type="Proteomes" id="UP000036503">
    <property type="component" value="Unassembled WGS sequence"/>
</dbReference>
<dbReference type="InParanoid" id="A0A0J6ZMH5"/>
<dbReference type="InterPro" id="IPR002941">
    <property type="entry name" value="DNA_methylase_N4/N6"/>
</dbReference>
<comment type="similarity">
    <text evidence="4">Belongs to the N(4)/N(6)-methyltransferase family.</text>
</comment>
<dbReference type="InterPro" id="IPR029063">
    <property type="entry name" value="SAM-dependent_MTases_sf"/>
</dbReference>
<keyword evidence="1" id="KW-0489">Methyltransferase</keyword>
<dbReference type="Gene3D" id="3.40.50.150">
    <property type="entry name" value="Vaccinia Virus protein VP39"/>
    <property type="match status" value="1"/>
</dbReference>
<keyword evidence="8" id="KW-1185">Reference proteome</keyword>
<dbReference type="AlphaFoldDB" id="A0A0J6ZMH5"/>
<proteinExistence type="inferred from homology"/>
<dbReference type="PATRIC" id="fig|1122219.3.peg.1855"/>
<evidence type="ECO:0000313" key="7">
    <source>
        <dbReference type="EMBL" id="KMO86091.1"/>
    </source>
</evidence>
<dbReference type="GO" id="GO:0009007">
    <property type="term" value="F:site-specific DNA-methyltransferase (adenine-specific) activity"/>
    <property type="evidence" value="ECO:0007669"/>
    <property type="project" value="TreeGrafter"/>
</dbReference>
<evidence type="ECO:0000259" key="6">
    <source>
        <dbReference type="Pfam" id="PF01555"/>
    </source>
</evidence>
<evidence type="ECO:0000256" key="3">
    <source>
        <dbReference type="ARBA" id="ARBA00022747"/>
    </source>
</evidence>
<dbReference type="EC" id="2.1.1.-" evidence="4"/>
<dbReference type="SUPFAM" id="SSF53335">
    <property type="entry name" value="S-adenosyl-L-methionine-dependent methyltransferases"/>
    <property type="match status" value="1"/>
</dbReference>
<organism evidence="7 8">
    <name type="scientific">Megasphaera cerevisiae DSM 20462</name>
    <dbReference type="NCBI Taxonomy" id="1122219"/>
    <lineage>
        <taxon>Bacteria</taxon>
        <taxon>Bacillati</taxon>
        <taxon>Bacillota</taxon>
        <taxon>Negativicutes</taxon>
        <taxon>Veillonellales</taxon>
        <taxon>Veillonellaceae</taxon>
        <taxon>Megasphaera</taxon>
    </lineage>
</organism>
<dbReference type="PRINTS" id="PR00508">
    <property type="entry name" value="S21N4MTFRASE"/>
</dbReference>
<dbReference type="REBASE" id="129180">
    <property type="entry name" value="M.McePAT1ORF10105P"/>
</dbReference>
<keyword evidence="2" id="KW-0808">Transferase</keyword>
<dbReference type="GO" id="GO:0005737">
    <property type="term" value="C:cytoplasm"/>
    <property type="evidence" value="ECO:0007669"/>
    <property type="project" value="TreeGrafter"/>
</dbReference>
<evidence type="ECO:0000313" key="8">
    <source>
        <dbReference type="Proteomes" id="UP000036503"/>
    </source>
</evidence>
<dbReference type="GO" id="GO:0003677">
    <property type="term" value="F:DNA binding"/>
    <property type="evidence" value="ECO:0007669"/>
    <property type="project" value="InterPro"/>
</dbReference>
<dbReference type="Pfam" id="PF01555">
    <property type="entry name" value="N6_N4_Mtase"/>
    <property type="match status" value="1"/>
</dbReference>